<dbReference type="EMBL" id="NEXE01000015">
    <property type="protein sequence ID" value="PSN91900.1"/>
    <property type="molecule type" value="Genomic_DNA"/>
</dbReference>
<sequence>MLLSLLLGESTKQQDLLISVTYEGRCWGKPSLYAQALNYIRMGEHIQKFDFMNLTLRGYIVLLVAEKKGCVCTQDVRRLYALSKRSKRAVKFLRNMVKNGLLYKKEEDVYTLTPKAEAALELVQAKIKSIKKQTPIVDRRVKAEKVNVQIEH</sequence>
<evidence type="ECO:0000313" key="1">
    <source>
        <dbReference type="EMBL" id="PSN91900.1"/>
    </source>
</evidence>
<proteinExistence type="predicted"/>
<accession>A0A2R6AZU5</accession>
<evidence type="ECO:0000313" key="2">
    <source>
        <dbReference type="Proteomes" id="UP000240322"/>
    </source>
</evidence>
<name>A0A2R6AZU5_9ARCH</name>
<dbReference type="InterPro" id="IPR036390">
    <property type="entry name" value="WH_DNA-bd_sf"/>
</dbReference>
<protein>
    <submittedName>
        <fullName evidence="1">Uncharacterized protein</fullName>
    </submittedName>
</protein>
<dbReference type="AlphaFoldDB" id="A0A2R6AZU5"/>
<dbReference type="SUPFAM" id="SSF46785">
    <property type="entry name" value="Winged helix' DNA-binding domain"/>
    <property type="match status" value="1"/>
</dbReference>
<organism evidence="1 2">
    <name type="scientific">Candidatus Marsarchaeota G2 archaeon OSP_D</name>
    <dbReference type="NCBI Taxonomy" id="1978157"/>
    <lineage>
        <taxon>Archaea</taxon>
        <taxon>Candidatus Marsarchaeota</taxon>
        <taxon>Candidatus Marsarchaeota group 2</taxon>
    </lineage>
</organism>
<comment type="caution">
    <text evidence="1">The sequence shown here is derived from an EMBL/GenBank/DDBJ whole genome shotgun (WGS) entry which is preliminary data.</text>
</comment>
<reference evidence="1 2" key="1">
    <citation type="submission" date="2017-04" db="EMBL/GenBank/DDBJ databases">
        <title>Novel microbial lineages endemic to geothermal iron-oxide mats fill important gaps in the evolutionary history of Archaea.</title>
        <authorList>
            <person name="Jay Z.J."/>
            <person name="Beam J.P."/>
            <person name="Dlakic M."/>
            <person name="Rusch D.B."/>
            <person name="Kozubal M.A."/>
            <person name="Inskeep W.P."/>
        </authorList>
    </citation>
    <scope>NUCLEOTIDE SEQUENCE [LARGE SCALE GENOMIC DNA]</scope>
    <source>
        <strain evidence="1">OSP_D</strain>
    </source>
</reference>
<dbReference type="Proteomes" id="UP000240322">
    <property type="component" value="Unassembled WGS sequence"/>
</dbReference>
<gene>
    <name evidence="1" type="ORF">B9Q03_02990</name>
</gene>